<keyword evidence="2" id="KW-0732">Signal</keyword>
<evidence type="ECO:0000256" key="1">
    <source>
        <dbReference type="SAM" id="MobiDB-lite"/>
    </source>
</evidence>
<feature type="compositionally biased region" description="Low complexity" evidence="1">
    <location>
        <begin position="491"/>
        <end position="520"/>
    </location>
</feature>
<reference evidence="3 4" key="1">
    <citation type="submission" date="2020-09" db="EMBL/GenBank/DDBJ databases">
        <title>novel species in genus Nocardioides.</title>
        <authorList>
            <person name="Zhang G."/>
        </authorList>
    </citation>
    <scope>NUCLEOTIDE SEQUENCE [LARGE SCALE GENOMIC DNA]</scope>
    <source>
        <strain evidence="3 4">19197</strain>
    </source>
</reference>
<evidence type="ECO:0000256" key="2">
    <source>
        <dbReference type="SAM" id="SignalP"/>
    </source>
</evidence>
<dbReference type="Gene3D" id="3.40.390.10">
    <property type="entry name" value="Collagenase (Catalytic Domain)"/>
    <property type="match status" value="1"/>
</dbReference>
<feature type="compositionally biased region" description="Pro residues" evidence="1">
    <location>
        <begin position="480"/>
        <end position="490"/>
    </location>
</feature>
<organism evidence="3 4">
    <name type="scientific">Nocardioides hwasunensis</name>
    <dbReference type="NCBI Taxonomy" id="397258"/>
    <lineage>
        <taxon>Bacteria</taxon>
        <taxon>Bacillati</taxon>
        <taxon>Actinomycetota</taxon>
        <taxon>Actinomycetes</taxon>
        <taxon>Propionibacteriales</taxon>
        <taxon>Nocardioidaceae</taxon>
        <taxon>Nocardioides</taxon>
    </lineage>
</organism>
<dbReference type="EMBL" id="JACXYY010000003">
    <property type="protein sequence ID" value="MBD3914726.1"/>
    <property type="molecule type" value="Genomic_DNA"/>
</dbReference>
<dbReference type="InterPro" id="IPR024079">
    <property type="entry name" value="MetalloPept_cat_dom_sf"/>
</dbReference>
<comment type="caution">
    <text evidence="3">The sequence shown here is derived from an EMBL/GenBank/DDBJ whole genome shotgun (WGS) entry which is preliminary data.</text>
</comment>
<dbReference type="SUPFAM" id="SSF55486">
    <property type="entry name" value="Metalloproteases ('zincins'), catalytic domain"/>
    <property type="match status" value="1"/>
</dbReference>
<sequence length="606" mass="62937">MTTRSSRPALVVRALVASVLGLSAAVAAAAVPAQASAVPLADGLCAVTSLSQPVRLADALTRGLSAVLVRTTNDLSVDQLLHMSGDETSWIDPCGRIFVREEPVPAAQRAAASAVADAQVPGDVFDLSSRPQSNRTIYLDFDGATYSGTRWKNGARIDSPAFSIDADPATFNDQERAQIYLAWRTVAEDYAPFDVNVTTRAPDASALSRTSIADQTYGMPVVITPTNSVGSDCGCGGLAYVGMFGAVNGTAYQPAWVFTQGTGTAGYDIGQAISHEVGHTFGLSHDGTSQSAYYTGAKGWAPIMGASYGRRASQWSKGEYADADNTEDDVAIIARTAPLLTDDHGDQAVGATAIQVGSRTAGTIGSRDDVDAFGFTASGPTTLSVVGPVGVSDADLQLTVRDSVGRVVATANPVADVATDGSLSATWSADLGATPTAYTAFVEGVGYGDPVEAGRYSDYGSLGGYTVILQSGLVATTPDPTTPDPTPTTPPATTTPTTTATAPNGTPPASHTSSTSAPKAGPGLTFLTTRLPRAKVGKKYRAEIRFDGPVTDVYVDRRLPRGLRWRMSAGRILITGKVRARTAGTFSAELTGDDGSVRMQYRLVAR</sequence>
<protein>
    <submittedName>
        <fullName evidence="3">Uncharacterized protein</fullName>
    </submittedName>
</protein>
<feature type="signal peptide" evidence="2">
    <location>
        <begin position="1"/>
        <end position="29"/>
    </location>
</feature>
<feature type="region of interest" description="Disordered" evidence="1">
    <location>
        <begin position="474"/>
        <end position="525"/>
    </location>
</feature>
<dbReference type="Gene3D" id="2.60.120.380">
    <property type="match status" value="1"/>
</dbReference>
<dbReference type="Proteomes" id="UP000649289">
    <property type="component" value="Unassembled WGS sequence"/>
</dbReference>
<evidence type="ECO:0000313" key="3">
    <source>
        <dbReference type="EMBL" id="MBD3914726.1"/>
    </source>
</evidence>
<keyword evidence="4" id="KW-1185">Reference proteome</keyword>
<name>A0ABR8MF52_9ACTN</name>
<feature type="chain" id="PRO_5047406141" evidence="2">
    <location>
        <begin position="30"/>
        <end position="606"/>
    </location>
</feature>
<evidence type="ECO:0000313" key="4">
    <source>
        <dbReference type="Proteomes" id="UP000649289"/>
    </source>
</evidence>
<gene>
    <name evidence="3" type="ORF">IEZ25_08885</name>
</gene>
<accession>A0ABR8MF52</accession>
<dbReference type="Pfam" id="PF13688">
    <property type="entry name" value="Reprolysin_5"/>
    <property type="match status" value="1"/>
</dbReference>
<dbReference type="RefSeq" id="WP_191199034.1">
    <property type="nucleotide sequence ID" value="NZ_BAAAPA010000004.1"/>
</dbReference>
<proteinExistence type="predicted"/>